<dbReference type="InterPro" id="IPR012292">
    <property type="entry name" value="Globin/Proto"/>
</dbReference>
<dbReference type="GO" id="GO:0020037">
    <property type="term" value="F:heme binding"/>
    <property type="evidence" value="ECO:0007669"/>
    <property type="project" value="InterPro"/>
</dbReference>
<keyword evidence="7" id="KW-1185">Reference proteome</keyword>
<comment type="caution">
    <text evidence="6">The sequence shown here is derived from an EMBL/GenBank/DDBJ whole genome shotgun (WGS) entry which is preliminary data.</text>
</comment>
<feature type="domain" description="GGDEF" evidence="5">
    <location>
        <begin position="325"/>
        <end position="458"/>
    </location>
</feature>
<dbReference type="SUPFAM" id="SSF55073">
    <property type="entry name" value="Nucleotide cyclase"/>
    <property type="match status" value="1"/>
</dbReference>
<dbReference type="SUPFAM" id="SSF46458">
    <property type="entry name" value="Globin-like"/>
    <property type="match status" value="1"/>
</dbReference>
<dbReference type="AlphaFoldDB" id="A0A7W4JRL2"/>
<dbReference type="InterPro" id="IPR044398">
    <property type="entry name" value="Globin-sensor_dom"/>
</dbReference>
<dbReference type="InterPro" id="IPR050469">
    <property type="entry name" value="Diguanylate_Cyclase"/>
</dbReference>
<reference evidence="6 7" key="1">
    <citation type="submission" date="2020-04" db="EMBL/GenBank/DDBJ databases">
        <title>Description of novel Gluconacetobacter.</title>
        <authorList>
            <person name="Sombolestani A."/>
        </authorList>
    </citation>
    <scope>NUCLEOTIDE SEQUENCE [LARGE SCALE GENOMIC DNA]</scope>
    <source>
        <strain evidence="6 7">LMG 21311</strain>
    </source>
</reference>
<evidence type="ECO:0000256" key="4">
    <source>
        <dbReference type="ARBA" id="ARBA00034247"/>
    </source>
</evidence>
<dbReference type="Gene3D" id="3.30.70.270">
    <property type="match status" value="1"/>
</dbReference>
<dbReference type="InterPro" id="IPR043128">
    <property type="entry name" value="Rev_trsase/Diguanyl_cyclase"/>
</dbReference>
<evidence type="ECO:0000313" key="7">
    <source>
        <dbReference type="Proteomes" id="UP000555756"/>
    </source>
</evidence>
<comment type="catalytic activity">
    <reaction evidence="4">
        <text>2 GTP = 3',3'-c-di-GMP + 2 diphosphate</text>
        <dbReference type="Rhea" id="RHEA:24898"/>
        <dbReference type="ChEBI" id="CHEBI:33019"/>
        <dbReference type="ChEBI" id="CHEBI:37565"/>
        <dbReference type="ChEBI" id="CHEBI:58805"/>
        <dbReference type="EC" id="2.7.7.65"/>
    </reaction>
</comment>
<dbReference type="Pfam" id="PF00990">
    <property type="entry name" value="GGDEF"/>
    <property type="match status" value="1"/>
</dbReference>
<dbReference type="FunFam" id="3.30.70.270:FF:000001">
    <property type="entry name" value="Diguanylate cyclase domain protein"/>
    <property type="match status" value="1"/>
</dbReference>
<proteinExistence type="predicted"/>
<gene>
    <name evidence="6" type="ORF">HLH34_06535</name>
</gene>
<sequence length="467" mass="51764">MTLSLHEGDAELKDVVAEVSDDTRQRVHAMIDQLSPLLVAAFYDHFSAHPQAKRFLADAETTNRLRGTLARWLADLFSATPQNPTHLIEAQRHIGRYHARAAIPLHLVCEGISLIQRKLIQQLGKEELPHDQLTDAVIYVANALSAAQGVISLSYWRHRERASSTDTAYRLFAMNQDLPREGEAQKATLMAWSYNVLRSIYVAKTPDDLASMSLSRSAFGLWVTYKVGLLFEGTDVVAHMTNLIARVDEQLLPAISDDIQAGRDTSASLAALHVGVTEILNSLEVMFRNSRSSSDVEDPLTRAMNRRFLPSVMAYELRVATQTGRPLSVLFIDVDHFKRVNDTHGHAAGDSVLRAVAHTLEEAGRLSDMLFRYGGEEFLMILGDTDQPQMIQTAERLRRLIEETPVSLPDGGVAQVTVSIGGALYSGHPDYENLLKAADVALYHAKRNGRNRVEVAGVDQKMPVLTP</sequence>
<dbReference type="GO" id="GO:0052621">
    <property type="term" value="F:diguanylate cyclase activity"/>
    <property type="evidence" value="ECO:0007669"/>
    <property type="project" value="UniProtKB-EC"/>
</dbReference>
<dbReference type="InterPro" id="IPR009050">
    <property type="entry name" value="Globin-like_sf"/>
</dbReference>
<protein>
    <recommendedName>
        <fullName evidence="2">Diguanylate cyclase DosC</fullName>
        <ecNumber evidence="1">2.7.7.65</ecNumber>
    </recommendedName>
    <alternativeName>
        <fullName evidence="3">Direct oxygen-sensing cyclase</fullName>
    </alternativeName>
</protein>
<dbReference type="CDD" id="cd01949">
    <property type="entry name" value="GGDEF"/>
    <property type="match status" value="1"/>
</dbReference>
<dbReference type="PANTHER" id="PTHR45138">
    <property type="entry name" value="REGULATORY COMPONENTS OF SENSORY TRANSDUCTION SYSTEM"/>
    <property type="match status" value="1"/>
</dbReference>
<organism evidence="6 7">
    <name type="scientific">Gluconacetobacter azotocaptans</name>
    <dbReference type="NCBI Taxonomy" id="142834"/>
    <lineage>
        <taxon>Bacteria</taxon>
        <taxon>Pseudomonadati</taxon>
        <taxon>Pseudomonadota</taxon>
        <taxon>Alphaproteobacteria</taxon>
        <taxon>Acetobacterales</taxon>
        <taxon>Acetobacteraceae</taxon>
        <taxon>Gluconacetobacter</taxon>
    </lineage>
</organism>
<dbReference type="PANTHER" id="PTHR45138:SF9">
    <property type="entry name" value="DIGUANYLATE CYCLASE DGCM-RELATED"/>
    <property type="match status" value="1"/>
</dbReference>
<dbReference type="GO" id="GO:0043709">
    <property type="term" value="P:cell adhesion involved in single-species biofilm formation"/>
    <property type="evidence" value="ECO:0007669"/>
    <property type="project" value="TreeGrafter"/>
</dbReference>
<dbReference type="GO" id="GO:1902201">
    <property type="term" value="P:negative regulation of bacterial-type flagellum-dependent cell motility"/>
    <property type="evidence" value="ECO:0007669"/>
    <property type="project" value="TreeGrafter"/>
</dbReference>
<dbReference type="GO" id="GO:0019825">
    <property type="term" value="F:oxygen binding"/>
    <property type="evidence" value="ECO:0007669"/>
    <property type="project" value="InterPro"/>
</dbReference>
<evidence type="ECO:0000259" key="5">
    <source>
        <dbReference type="PROSITE" id="PS50887"/>
    </source>
</evidence>
<dbReference type="EC" id="2.7.7.65" evidence="1"/>
<dbReference type="InterPro" id="IPR029787">
    <property type="entry name" value="Nucleotide_cyclase"/>
</dbReference>
<dbReference type="NCBIfam" id="TIGR00254">
    <property type="entry name" value="GGDEF"/>
    <property type="match status" value="1"/>
</dbReference>
<accession>A0A7W4JRL2</accession>
<dbReference type="InterPro" id="IPR048442">
    <property type="entry name" value="DosC_2nd"/>
</dbReference>
<name>A0A7W4JRL2_9PROT</name>
<dbReference type="Pfam" id="PF11563">
    <property type="entry name" value="Protoglobin"/>
    <property type="match status" value="1"/>
</dbReference>
<dbReference type="SMART" id="SM00267">
    <property type="entry name" value="GGDEF"/>
    <property type="match status" value="1"/>
</dbReference>
<dbReference type="EMBL" id="JABEQF010000004">
    <property type="protein sequence ID" value="MBB2189619.1"/>
    <property type="molecule type" value="Genomic_DNA"/>
</dbReference>
<evidence type="ECO:0000313" key="6">
    <source>
        <dbReference type="EMBL" id="MBB2189619.1"/>
    </source>
</evidence>
<dbReference type="RefSeq" id="WP_183118797.1">
    <property type="nucleotide sequence ID" value="NZ_JABEQF010000004.1"/>
</dbReference>
<dbReference type="InterPro" id="IPR000160">
    <property type="entry name" value="GGDEF_dom"/>
</dbReference>
<dbReference type="Proteomes" id="UP000555756">
    <property type="component" value="Unassembled WGS sequence"/>
</dbReference>
<dbReference type="Pfam" id="PF21118">
    <property type="entry name" value="DosC_2nd"/>
    <property type="match status" value="1"/>
</dbReference>
<evidence type="ECO:0000256" key="1">
    <source>
        <dbReference type="ARBA" id="ARBA00012528"/>
    </source>
</evidence>
<dbReference type="GO" id="GO:0005886">
    <property type="term" value="C:plasma membrane"/>
    <property type="evidence" value="ECO:0007669"/>
    <property type="project" value="TreeGrafter"/>
</dbReference>
<evidence type="ECO:0000256" key="3">
    <source>
        <dbReference type="ARBA" id="ARBA00029839"/>
    </source>
</evidence>
<dbReference type="PROSITE" id="PS50887">
    <property type="entry name" value="GGDEF"/>
    <property type="match status" value="1"/>
</dbReference>
<dbReference type="Gene3D" id="1.10.490.10">
    <property type="entry name" value="Globins"/>
    <property type="match status" value="1"/>
</dbReference>
<evidence type="ECO:0000256" key="2">
    <source>
        <dbReference type="ARBA" id="ARBA00015125"/>
    </source>
</evidence>